<dbReference type="OrthoDB" id="1523883at2759"/>
<dbReference type="Pfam" id="PF03492">
    <property type="entry name" value="Methyltransf_7"/>
    <property type="match status" value="1"/>
</dbReference>
<proteinExistence type="predicted"/>
<keyword evidence="2" id="KW-0808">Transferase</keyword>
<keyword evidence="6" id="KW-1185">Reference proteome</keyword>
<reference evidence="5" key="1">
    <citation type="submission" date="2022-04" db="EMBL/GenBank/DDBJ databases">
        <title>Carnegiea gigantea Genome sequencing and assembly v2.</title>
        <authorList>
            <person name="Copetti D."/>
            <person name="Sanderson M.J."/>
            <person name="Burquez A."/>
            <person name="Wojciechowski M.F."/>
        </authorList>
    </citation>
    <scope>NUCLEOTIDE SEQUENCE</scope>
    <source>
        <strain evidence="5">SGP5-SGP5p</strain>
        <tissue evidence="5">Aerial part</tissue>
    </source>
</reference>
<accession>A0A9Q1JSS8</accession>
<evidence type="ECO:0000313" key="6">
    <source>
        <dbReference type="Proteomes" id="UP001153076"/>
    </source>
</evidence>
<gene>
    <name evidence="5" type="ORF">Cgig2_024743</name>
</gene>
<dbReference type="Gene3D" id="1.10.1200.270">
    <property type="entry name" value="Methyltransferase, alpha-helical capping domain"/>
    <property type="match status" value="1"/>
</dbReference>
<dbReference type="Proteomes" id="UP001153076">
    <property type="component" value="Unassembled WGS sequence"/>
</dbReference>
<evidence type="ECO:0000313" key="5">
    <source>
        <dbReference type="EMBL" id="KAJ8430311.1"/>
    </source>
</evidence>
<name>A0A9Q1JSS8_9CARY</name>
<evidence type="ECO:0000256" key="4">
    <source>
        <dbReference type="ARBA" id="ARBA00022842"/>
    </source>
</evidence>
<dbReference type="AlphaFoldDB" id="A0A9Q1JSS8"/>
<keyword evidence="3" id="KW-0479">Metal-binding</keyword>
<evidence type="ECO:0000256" key="3">
    <source>
        <dbReference type="ARBA" id="ARBA00022723"/>
    </source>
</evidence>
<dbReference type="InterPro" id="IPR029063">
    <property type="entry name" value="SAM-dependent_MTases_sf"/>
</dbReference>
<dbReference type="EMBL" id="JAKOGI010000809">
    <property type="protein sequence ID" value="KAJ8430311.1"/>
    <property type="molecule type" value="Genomic_DNA"/>
</dbReference>
<sequence>MSLFDYEQKRVIAMTKPIREEAMAKLFSQEDQHVIKTTLCVADLGCASGPNTLTVVSELIITSEKIRHERSTAELEYQVYLNDLPGNDFGGVFISLPRLFQEVNEQAGLKSDQCFVAGVPGSFYGRLFPRQSLHFVHSSYSLYWLSQVPEGVEANKRNIYLTSTSPTCVVKAYKDQFQKDTTVFLKSRSKELVKGGQMVLTYWGRATEDPTSTESTFFWDMFSAVLNQLISEEIIEEEKVEAFNLPIYHPSSTEVAEEVGKEGSFVINTVNVSQVNVDGEENGMSTIAKRGEPPSRLMRSVVESVFASHFGTAVIDEIFERYSRVIEDFMSRQRILLTNVTISVTKK</sequence>
<keyword evidence="4" id="KW-0460">Magnesium</keyword>
<dbReference type="PANTHER" id="PTHR31009">
    <property type="entry name" value="S-ADENOSYL-L-METHIONINE:CARBOXYL METHYLTRANSFERASE FAMILY PROTEIN"/>
    <property type="match status" value="1"/>
</dbReference>
<evidence type="ECO:0000256" key="1">
    <source>
        <dbReference type="ARBA" id="ARBA00022603"/>
    </source>
</evidence>
<dbReference type="GO" id="GO:0032259">
    <property type="term" value="P:methylation"/>
    <property type="evidence" value="ECO:0007669"/>
    <property type="project" value="UniProtKB-KW"/>
</dbReference>
<dbReference type="GO" id="GO:0008168">
    <property type="term" value="F:methyltransferase activity"/>
    <property type="evidence" value="ECO:0007669"/>
    <property type="project" value="UniProtKB-KW"/>
</dbReference>
<dbReference type="InterPro" id="IPR005299">
    <property type="entry name" value="MeTrfase_7"/>
</dbReference>
<dbReference type="InterPro" id="IPR042086">
    <property type="entry name" value="MeTrfase_capping"/>
</dbReference>
<evidence type="ECO:0000256" key="2">
    <source>
        <dbReference type="ARBA" id="ARBA00022679"/>
    </source>
</evidence>
<dbReference type="GO" id="GO:0046872">
    <property type="term" value="F:metal ion binding"/>
    <property type="evidence" value="ECO:0007669"/>
    <property type="project" value="UniProtKB-KW"/>
</dbReference>
<keyword evidence="1" id="KW-0489">Methyltransferase</keyword>
<comment type="caution">
    <text evidence="5">The sequence shown here is derived from an EMBL/GenBank/DDBJ whole genome shotgun (WGS) entry which is preliminary data.</text>
</comment>
<organism evidence="5 6">
    <name type="scientific">Carnegiea gigantea</name>
    <dbReference type="NCBI Taxonomy" id="171969"/>
    <lineage>
        <taxon>Eukaryota</taxon>
        <taxon>Viridiplantae</taxon>
        <taxon>Streptophyta</taxon>
        <taxon>Embryophyta</taxon>
        <taxon>Tracheophyta</taxon>
        <taxon>Spermatophyta</taxon>
        <taxon>Magnoliopsida</taxon>
        <taxon>eudicotyledons</taxon>
        <taxon>Gunneridae</taxon>
        <taxon>Pentapetalae</taxon>
        <taxon>Caryophyllales</taxon>
        <taxon>Cactineae</taxon>
        <taxon>Cactaceae</taxon>
        <taxon>Cactoideae</taxon>
        <taxon>Echinocereeae</taxon>
        <taxon>Carnegiea</taxon>
    </lineage>
</organism>
<protein>
    <submittedName>
        <fullName evidence="5">Uncharacterized protein</fullName>
    </submittedName>
</protein>
<dbReference type="Gene3D" id="3.40.50.150">
    <property type="entry name" value="Vaccinia Virus protein VP39"/>
    <property type="match status" value="1"/>
</dbReference>
<dbReference type="SUPFAM" id="SSF53335">
    <property type="entry name" value="S-adenosyl-L-methionine-dependent methyltransferases"/>
    <property type="match status" value="1"/>
</dbReference>